<dbReference type="PANTHER" id="PTHR43861">
    <property type="entry name" value="TRANS-ACONITATE 2-METHYLTRANSFERASE-RELATED"/>
    <property type="match status" value="1"/>
</dbReference>
<evidence type="ECO:0000313" key="2">
    <source>
        <dbReference type="Proteomes" id="UP000235965"/>
    </source>
</evidence>
<dbReference type="PANTHER" id="PTHR43861:SF1">
    <property type="entry name" value="TRANS-ACONITATE 2-METHYLTRANSFERASE"/>
    <property type="match status" value="1"/>
</dbReference>
<proteinExistence type="predicted"/>
<keyword evidence="1" id="KW-0489">Methyltransferase</keyword>
<dbReference type="Pfam" id="PF13489">
    <property type="entry name" value="Methyltransf_23"/>
    <property type="match status" value="1"/>
</dbReference>
<keyword evidence="1" id="KW-0808">Transferase</keyword>
<dbReference type="Proteomes" id="UP000235965">
    <property type="component" value="Unassembled WGS sequence"/>
</dbReference>
<sequence>MHDAELYTASHELQKRDAVQVLTEYLNSMSWKPGDRVLDLGCGPGTVTSQELMPRLPANFGILVGADVSPVMVQHATNRYTHPKLRFAQFDLSKDIRGTSEISALGFDKIFSFYCLHWIPDQRKAVSNIYRLLRTGGEILLVFLAKCPIFEVYSALCQKPEWRIYMTDAHRFISPYQQSTDPGEEFSKVLLDTGFEVVDCECRESKYSYNTVACLKESMKAVNPFLERIPTELHEEYLADCLMEAEKQKFVETNNNIEQKVSSFSYEIIVAHARKI</sequence>
<evidence type="ECO:0000313" key="1">
    <source>
        <dbReference type="EMBL" id="PNF38426.1"/>
    </source>
</evidence>
<dbReference type="SUPFAM" id="SSF53335">
    <property type="entry name" value="S-adenosyl-L-methionine-dependent methyltransferases"/>
    <property type="match status" value="1"/>
</dbReference>
<protein>
    <submittedName>
        <fullName evidence="1">Juvenile hormone acid O-methyltransferase</fullName>
    </submittedName>
</protein>
<dbReference type="CDD" id="cd02440">
    <property type="entry name" value="AdoMet_MTases"/>
    <property type="match status" value="1"/>
</dbReference>
<dbReference type="GO" id="GO:0032259">
    <property type="term" value="P:methylation"/>
    <property type="evidence" value="ECO:0007669"/>
    <property type="project" value="UniProtKB-KW"/>
</dbReference>
<dbReference type="InterPro" id="IPR029063">
    <property type="entry name" value="SAM-dependent_MTases_sf"/>
</dbReference>
<dbReference type="STRING" id="105785.A0A2J7RC57"/>
<comment type="caution">
    <text evidence="1">The sequence shown here is derived from an EMBL/GenBank/DDBJ whole genome shotgun (WGS) entry which is preliminary data.</text>
</comment>
<accession>A0A2J7RC57</accession>
<dbReference type="FunCoup" id="A0A2J7RC57">
    <property type="interactions" value="23"/>
</dbReference>
<dbReference type="AlphaFoldDB" id="A0A2J7RC57"/>
<dbReference type="GO" id="GO:0008168">
    <property type="term" value="F:methyltransferase activity"/>
    <property type="evidence" value="ECO:0007669"/>
    <property type="project" value="UniProtKB-KW"/>
</dbReference>
<dbReference type="EMBL" id="NEVH01005887">
    <property type="protein sequence ID" value="PNF38426.1"/>
    <property type="molecule type" value="Genomic_DNA"/>
</dbReference>
<organism evidence="1 2">
    <name type="scientific">Cryptotermes secundus</name>
    <dbReference type="NCBI Taxonomy" id="105785"/>
    <lineage>
        <taxon>Eukaryota</taxon>
        <taxon>Metazoa</taxon>
        <taxon>Ecdysozoa</taxon>
        <taxon>Arthropoda</taxon>
        <taxon>Hexapoda</taxon>
        <taxon>Insecta</taxon>
        <taxon>Pterygota</taxon>
        <taxon>Neoptera</taxon>
        <taxon>Polyneoptera</taxon>
        <taxon>Dictyoptera</taxon>
        <taxon>Blattodea</taxon>
        <taxon>Blattoidea</taxon>
        <taxon>Termitoidae</taxon>
        <taxon>Kalotermitidae</taxon>
        <taxon>Cryptotermitinae</taxon>
        <taxon>Cryptotermes</taxon>
    </lineage>
</organism>
<dbReference type="OrthoDB" id="66144at2759"/>
<reference evidence="1 2" key="1">
    <citation type="submission" date="2017-12" db="EMBL/GenBank/DDBJ databases">
        <title>Hemimetabolous genomes reveal molecular basis of termite eusociality.</title>
        <authorList>
            <person name="Harrison M.C."/>
            <person name="Jongepier E."/>
            <person name="Robertson H.M."/>
            <person name="Arning N."/>
            <person name="Bitard-Feildel T."/>
            <person name="Chao H."/>
            <person name="Childers C.P."/>
            <person name="Dinh H."/>
            <person name="Doddapaneni H."/>
            <person name="Dugan S."/>
            <person name="Gowin J."/>
            <person name="Greiner C."/>
            <person name="Han Y."/>
            <person name="Hu H."/>
            <person name="Hughes D.S.T."/>
            <person name="Huylmans A.-K."/>
            <person name="Kemena C."/>
            <person name="Kremer L.P.M."/>
            <person name="Lee S.L."/>
            <person name="Lopez-Ezquerra A."/>
            <person name="Mallet L."/>
            <person name="Monroy-Kuhn J.M."/>
            <person name="Moser A."/>
            <person name="Murali S.C."/>
            <person name="Muzny D.M."/>
            <person name="Otani S."/>
            <person name="Piulachs M.-D."/>
            <person name="Poelchau M."/>
            <person name="Qu J."/>
            <person name="Schaub F."/>
            <person name="Wada-Katsumata A."/>
            <person name="Worley K.C."/>
            <person name="Xie Q."/>
            <person name="Ylla G."/>
            <person name="Poulsen M."/>
            <person name="Gibbs R.A."/>
            <person name="Schal C."/>
            <person name="Richards S."/>
            <person name="Belles X."/>
            <person name="Korb J."/>
            <person name="Bornberg-Bauer E."/>
        </authorList>
    </citation>
    <scope>NUCLEOTIDE SEQUENCE [LARGE SCALE GENOMIC DNA]</scope>
    <source>
        <tissue evidence="1">Whole body</tissue>
    </source>
</reference>
<dbReference type="InParanoid" id="A0A2J7RC57"/>
<keyword evidence="2" id="KW-1185">Reference proteome</keyword>
<name>A0A2J7RC57_9NEOP</name>
<dbReference type="Gene3D" id="3.40.50.150">
    <property type="entry name" value="Vaccinia Virus protein VP39"/>
    <property type="match status" value="1"/>
</dbReference>
<gene>
    <name evidence="1" type="primary">JHAMT</name>
    <name evidence="1" type="ORF">B7P43_G19102</name>
</gene>